<evidence type="ECO:0000256" key="4">
    <source>
        <dbReference type="ARBA" id="ARBA00023163"/>
    </source>
</evidence>
<organism evidence="9 10">
    <name type="scientific">Asparagus officinalis</name>
    <name type="common">Garden asparagus</name>
    <dbReference type="NCBI Taxonomy" id="4686"/>
    <lineage>
        <taxon>Eukaryota</taxon>
        <taxon>Viridiplantae</taxon>
        <taxon>Streptophyta</taxon>
        <taxon>Embryophyta</taxon>
        <taxon>Tracheophyta</taxon>
        <taxon>Spermatophyta</taxon>
        <taxon>Magnoliopsida</taxon>
        <taxon>Liliopsida</taxon>
        <taxon>Asparagales</taxon>
        <taxon>Asparagaceae</taxon>
        <taxon>Asparagoideae</taxon>
        <taxon>Asparagus</taxon>
    </lineage>
</organism>
<feature type="region of interest" description="Disordered" evidence="7">
    <location>
        <begin position="161"/>
        <end position="196"/>
    </location>
</feature>
<dbReference type="GO" id="GO:0003677">
    <property type="term" value="F:DNA binding"/>
    <property type="evidence" value="ECO:0007669"/>
    <property type="project" value="UniProtKB-KW"/>
</dbReference>
<feature type="compositionally biased region" description="Basic and acidic residues" evidence="7">
    <location>
        <begin position="1"/>
        <end position="11"/>
    </location>
</feature>
<evidence type="ECO:0000256" key="2">
    <source>
        <dbReference type="ARBA" id="ARBA00023015"/>
    </source>
</evidence>
<dbReference type="InterPro" id="IPR050913">
    <property type="entry name" value="AP2/ERF_ERF"/>
</dbReference>
<dbReference type="Gene3D" id="3.30.730.10">
    <property type="entry name" value="AP2/ERF domain"/>
    <property type="match status" value="1"/>
</dbReference>
<dbReference type="PANTHER" id="PTHR31194:SF202">
    <property type="entry name" value="ETHYLENE-RESPONSIVE TRANSCRIPTION FACTOR ERF070"/>
    <property type="match status" value="1"/>
</dbReference>
<keyword evidence="4" id="KW-0804">Transcription</keyword>
<dbReference type="PROSITE" id="PS51032">
    <property type="entry name" value="AP2_ERF"/>
    <property type="match status" value="1"/>
</dbReference>
<keyword evidence="5" id="KW-0539">Nucleus</keyword>
<dbReference type="InterPro" id="IPR036955">
    <property type="entry name" value="AP2/ERF_dom_sf"/>
</dbReference>
<dbReference type="Proteomes" id="UP000243459">
    <property type="component" value="Chromosome 1"/>
</dbReference>
<dbReference type="InterPro" id="IPR001471">
    <property type="entry name" value="AP2/ERF_dom"/>
</dbReference>
<feature type="compositionally biased region" description="Basic residues" evidence="7">
    <location>
        <begin position="187"/>
        <end position="196"/>
    </location>
</feature>
<proteinExistence type="predicted"/>
<feature type="domain" description="AP2/ERF" evidence="8">
    <location>
        <begin position="194"/>
        <end position="260"/>
    </location>
</feature>
<dbReference type="Gramene" id="ONK81505">
    <property type="protein sequence ID" value="ONK81505"/>
    <property type="gene ID" value="A4U43_C01F29870"/>
</dbReference>
<keyword evidence="10" id="KW-1185">Reference proteome</keyword>
<evidence type="ECO:0000256" key="6">
    <source>
        <dbReference type="SAM" id="Coils"/>
    </source>
</evidence>
<evidence type="ECO:0000259" key="8">
    <source>
        <dbReference type="PROSITE" id="PS51032"/>
    </source>
</evidence>
<evidence type="ECO:0000256" key="5">
    <source>
        <dbReference type="ARBA" id="ARBA00023242"/>
    </source>
</evidence>
<accession>A0A5P1FT69</accession>
<comment type="subcellular location">
    <subcellularLocation>
        <location evidence="1">Nucleus</location>
    </subcellularLocation>
</comment>
<dbReference type="SMART" id="SM00380">
    <property type="entry name" value="AP2"/>
    <property type="match status" value="1"/>
</dbReference>
<keyword evidence="3" id="KW-0238">DNA-binding</keyword>
<protein>
    <recommendedName>
        <fullName evidence="8">AP2/ERF domain-containing protein</fullName>
    </recommendedName>
</protein>
<dbReference type="PANTHER" id="PTHR31194">
    <property type="entry name" value="SHN SHINE , DNA BINDING / TRANSCRIPTION FACTOR"/>
    <property type="match status" value="1"/>
</dbReference>
<reference evidence="10" key="1">
    <citation type="journal article" date="2017" name="Nat. Commun.">
        <title>The asparagus genome sheds light on the origin and evolution of a young Y chromosome.</title>
        <authorList>
            <person name="Harkess A."/>
            <person name="Zhou J."/>
            <person name="Xu C."/>
            <person name="Bowers J.E."/>
            <person name="Van der Hulst R."/>
            <person name="Ayyampalayam S."/>
            <person name="Mercati F."/>
            <person name="Riccardi P."/>
            <person name="McKain M.R."/>
            <person name="Kakrana A."/>
            <person name="Tang H."/>
            <person name="Ray J."/>
            <person name="Groenendijk J."/>
            <person name="Arikit S."/>
            <person name="Mathioni S.M."/>
            <person name="Nakano M."/>
            <person name="Shan H."/>
            <person name="Telgmann-Rauber A."/>
            <person name="Kanno A."/>
            <person name="Yue Z."/>
            <person name="Chen H."/>
            <person name="Li W."/>
            <person name="Chen Y."/>
            <person name="Xu X."/>
            <person name="Zhang Y."/>
            <person name="Luo S."/>
            <person name="Chen H."/>
            <person name="Gao J."/>
            <person name="Mao Z."/>
            <person name="Pires J.C."/>
            <person name="Luo M."/>
            <person name="Kudrna D."/>
            <person name="Wing R.A."/>
            <person name="Meyers B.C."/>
            <person name="Yi K."/>
            <person name="Kong H."/>
            <person name="Lavrijsen P."/>
            <person name="Sunseri F."/>
            <person name="Falavigna A."/>
            <person name="Ye Y."/>
            <person name="Leebens-Mack J.H."/>
            <person name="Chen G."/>
        </authorList>
    </citation>
    <scope>NUCLEOTIDE SEQUENCE [LARGE SCALE GENOMIC DNA]</scope>
    <source>
        <strain evidence="10">cv. DH0086</strain>
    </source>
</reference>
<gene>
    <name evidence="9" type="ORF">A4U43_C01F29870</name>
</gene>
<dbReference type="CDD" id="cd00018">
    <property type="entry name" value="AP2"/>
    <property type="match status" value="1"/>
</dbReference>
<dbReference type="GO" id="GO:0003700">
    <property type="term" value="F:DNA-binding transcription factor activity"/>
    <property type="evidence" value="ECO:0007669"/>
    <property type="project" value="InterPro"/>
</dbReference>
<feature type="region of interest" description="Disordered" evidence="7">
    <location>
        <begin position="1"/>
        <end position="23"/>
    </location>
</feature>
<dbReference type="Pfam" id="PF00847">
    <property type="entry name" value="AP2"/>
    <property type="match status" value="1"/>
</dbReference>
<feature type="coiled-coil region" evidence="6">
    <location>
        <begin position="224"/>
        <end position="251"/>
    </location>
</feature>
<evidence type="ECO:0000256" key="7">
    <source>
        <dbReference type="SAM" id="MobiDB-lite"/>
    </source>
</evidence>
<dbReference type="SUPFAM" id="SSF54171">
    <property type="entry name" value="DNA-binding domain"/>
    <property type="match status" value="1"/>
</dbReference>
<dbReference type="InterPro" id="IPR016177">
    <property type="entry name" value="DNA-bd_dom_sf"/>
</dbReference>
<sequence>MAETNNKRERENENEEEVPEAKRIREDLLFDILDDGSEPDNTDLDSVMRSLEKEIAIPASHLETKQPDLGFLLEASDDELPTWRRRRWGLDQEAMSNSTRKKKEKKPSPQQQVRRIRVIFDDPDLTESSGDEEEEEEEKKPVEIEKTKRKRAVVEFSISWPKPFKNAPRPNKAKRVVAQLRPTKAPSRPKRSSLYKGVRRRAWGKWAAEIRDPIRKARRWLGTYNTAEEAAEAYREAARQIQEEKIAIESNEGVENIKFSHSSPISVLDEPDPGTKAEDDPITEGLLCSCMADGEFDDLAGLDFGFWGFKDADEIPSLDSIVLDWMDDKF</sequence>
<dbReference type="PRINTS" id="PR00367">
    <property type="entry name" value="ETHRSPELEMNT"/>
</dbReference>
<dbReference type="EMBL" id="CM007381">
    <property type="protein sequence ID" value="ONK81505.1"/>
    <property type="molecule type" value="Genomic_DNA"/>
</dbReference>
<dbReference type="GO" id="GO:0005634">
    <property type="term" value="C:nucleus"/>
    <property type="evidence" value="ECO:0007669"/>
    <property type="project" value="UniProtKB-SubCell"/>
</dbReference>
<name>A0A5P1FT69_ASPOF</name>
<evidence type="ECO:0000313" key="9">
    <source>
        <dbReference type="EMBL" id="ONK81505.1"/>
    </source>
</evidence>
<feature type="compositionally biased region" description="Acidic residues" evidence="7">
    <location>
        <begin position="121"/>
        <end position="137"/>
    </location>
</feature>
<evidence type="ECO:0000256" key="3">
    <source>
        <dbReference type="ARBA" id="ARBA00023125"/>
    </source>
</evidence>
<dbReference type="AlphaFoldDB" id="A0A5P1FT69"/>
<evidence type="ECO:0000256" key="1">
    <source>
        <dbReference type="ARBA" id="ARBA00004123"/>
    </source>
</evidence>
<keyword evidence="6" id="KW-0175">Coiled coil</keyword>
<evidence type="ECO:0000313" key="10">
    <source>
        <dbReference type="Proteomes" id="UP000243459"/>
    </source>
</evidence>
<feature type="region of interest" description="Disordered" evidence="7">
    <location>
        <begin position="86"/>
        <end position="148"/>
    </location>
</feature>
<keyword evidence="2" id="KW-0805">Transcription regulation</keyword>